<protein>
    <submittedName>
        <fullName evidence="3">Uncharacterized protein</fullName>
    </submittedName>
</protein>
<proteinExistence type="predicted"/>
<reference evidence="3" key="1">
    <citation type="submission" date="2023-08" db="EMBL/GenBank/DDBJ databases">
        <title>Black Yeasts Isolated from many extreme environments.</title>
        <authorList>
            <person name="Coleine C."/>
            <person name="Stajich J.E."/>
            <person name="Selbmann L."/>
        </authorList>
    </citation>
    <scope>NUCLEOTIDE SEQUENCE</scope>
    <source>
        <strain evidence="3">CCFEE 5810</strain>
    </source>
</reference>
<feature type="region of interest" description="Disordered" evidence="2">
    <location>
        <begin position="244"/>
        <end position="277"/>
    </location>
</feature>
<dbReference type="EMBL" id="JAVRQU010000013">
    <property type="protein sequence ID" value="KAK5696011.1"/>
    <property type="molecule type" value="Genomic_DNA"/>
</dbReference>
<feature type="coiled-coil region" evidence="1">
    <location>
        <begin position="802"/>
        <end position="851"/>
    </location>
</feature>
<feature type="region of interest" description="Disordered" evidence="2">
    <location>
        <begin position="664"/>
        <end position="688"/>
    </location>
</feature>
<organism evidence="3 4">
    <name type="scientific">Elasticomyces elasticus</name>
    <dbReference type="NCBI Taxonomy" id="574655"/>
    <lineage>
        <taxon>Eukaryota</taxon>
        <taxon>Fungi</taxon>
        <taxon>Dikarya</taxon>
        <taxon>Ascomycota</taxon>
        <taxon>Pezizomycotina</taxon>
        <taxon>Dothideomycetes</taxon>
        <taxon>Dothideomycetidae</taxon>
        <taxon>Mycosphaerellales</taxon>
        <taxon>Teratosphaeriaceae</taxon>
        <taxon>Elasticomyces</taxon>
    </lineage>
</organism>
<sequence length="1094" mass="122662">MKSFRHDLGRRLGLFKKKRRQKRPAKSHGLHLDIEDEMTSVFTPSPLSENTVTSPDWIEEEHHEAVVAGLDPEPAQSTTRPQPRIEPGPVLKLDEYWDFPPLRSHDPIHEESISGDPADISHEPINETTESEVEEQESEVELEDGLDLFAKQQAIRDETYAEFEGEEETDYTAGPSRLVWTSDGVQADCSALLLTFELSTNIREALRAQRDYEQVKRHAKKEDAANKAFESKLRRQITRHERRIAALEKPKSDTPNVTSNDWAEQPAHGTDGESEEISTLRRELSRLQLLFDNTKAKREGITVEVDWKLQVFREQQAEVNACLEEAFTAALLLEPVGEELEIAVEDIDIDEEYERICQMQQEDAENGPLEFEPLHRCDEDLRMPTPSPEEQAKNMLKETFRFAQEELKSAKADFDDRSDARDREKAENEAAVARGETPRDATPLDFDLRWFVRNQELTRGVINAEAALAQAKKACLDGGVSVVERDQESGFADHTSDGYRESAEAAWIEDVQDSGKVDGWIADLPDTANSAAEAVRDEVELDEWDARSIGSTDNDGPHPRLADGSWRRRIDDWNKVCGLFRAARQTESAAQHLNIRTDSASDSNMMQPTPISPDLQMTPVSDGGIIHRLVKAVTGDIDLGIGRLSSVPQPSPVHEAENGIDAELKQPMEPSPGNHDDQPATQASPGPMGVTEEIADLVKQGEEDTRVDLQDPTAESEEECEAIDEETARQGAYVSFLKEEPDDYTFGPPRFVLAVDGVKQCAALLMTMDLSSKVQRAVNAQRDYAVAKDIATEQEWAKFRCERELDDALTRHEDRIAELRKMDTEAAAAELVALEGEAEKLQLLLTETQAAQMSLKAGLNTQADNLRRIQTELSQSLEEAFIHAKLMEPAAEQAIQEVPELQVEEEYQKLCKAIREDQGMEPTSAPPSPQSCYEYMTELSPEDQEREDLIDAYYAADDHLRVLQQEFDNKDEKLAIARDLINAEEAFAAAKAAVLEAGLNIANDDAESGFGNVGFNGYAEEFEARMVATTNVPHVEGWLGNVADEASPEVDIEADVKVDDWDARNVEIWDSSSCVAYEPAWRRRIKKWRQHCGL</sequence>
<evidence type="ECO:0000256" key="1">
    <source>
        <dbReference type="SAM" id="Coils"/>
    </source>
</evidence>
<feature type="compositionally biased region" description="Basic and acidic residues" evidence="2">
    <location>
        <begin position="1"/>
        <end position="10"/>
    </location>
</feature>
<gene>
    <name evidence="3" type="ORF">LTR97_008431</name>
</gene>
<feature type="compositionally biased region" description="Basic residues" evidence="2">
    <location>
        <begin position="13"/>
        <end position="29"/>
    </location>
</feature>
<feature type="region of interest" description="Disordered" evidence="2">
    <location>
        <begin position="109"/>
        <end position="135"/>
    </location>
</feature>
<evidence type="ECO:0000256" key="2">
    <source>
        <dbReference type="SAM" id="MobiDB-lite"/>
    </source>
</evidence>
<evidence type="ECO:0000313" key="4">
    <source>
        <dbReference type="Proteomes" id="UP001310594"/>
    </source>
</evidence>
<dbReference type="AlphaFoldDB" id="A0AAN7VYM2"/>
<feature type="compositionally biased region" description="Basic and acidic residues" evidence="2">
    <location>
        <begin position="411"/>
        <end position="428"/>
    </location>
</feature>
<feature type="compositionally biased region" description="Polar residues" evidence="2">
    <location>
        <begin position="253"/>
        <end position="262"/>
    </location>
</feature>
<feature type="region of interest" description="Disordered" evidence="2">
    <location>
        <begin position="411"/>
        <end position="439"/>
    </location>
</feature>
<evidence type="ECO:0000313" key="3">
    <source>
        <dbReference type="EMBL" id="KAK5696011.1"/>
    </source>
</evidence>
<dbReference type="Proteomes" id="UP001310594">
    <property type="component" value="Unassembled WGS sequence"/>
</dbReference>
<keyword evidence="1" id="KW-0175">Coiled coil</keyword>
<comment type="caution">
    <text evidence="3">The sequence shown here is derived from an EMBL/GenBank/DDBJ whole genome shotgun (WGS) entry which is preliminary data.</text>
</comment>
<accession>A0AAN7VYM2</accession>
<feature type="region of interest" description="Disordered" evidence="2">
    <location>
        <begin position="1"/>
        <end position="32"/>
    </location>
</feature>
<name>A0AAN7VYM2_9PEZI</name>